<gene>
    <name evidence="2" type="ORF">V6X73_09120</name>
</gene>
<name>A0ABV3TF74_9GAMM</name>
<dbReference type="SUPFAM" id="SSF75169">
    <property type="entry name" value="DsrEFH-like"/>
    <property type="match status" value="1"/>
</dbReference>
<reference evidence="2 3" key="1">
    <citation type="submission" date="2024-02" db="EMBL/GenBank/DDBJ databases">
        <title>New especies of Spiribacter isolated from saline water.</title>
        <authorList>
            <person name="Leon M.J."/>
            <person name="De La Haba R."/>
            <person name="Sanchez-Porro C."/>
            <person name="Ventosa A."/>
        </authorList>
    </citation>
    <scope>NUCLEOTIDE SEQUENCE [LARGE SCALE GENOMIC DNA]</scope>
    <source>
        <strain evidence="3">ag22IC6-390</strain>
    </source>
</reference>
<dbReference type="Gene3D" id="3.40.1260.10">
    <property type="entry name" value="DsrEFH-like"/>
    <property type="match status" value="1"/>
</dbReference>
<feature type="chain" id="PRO_5047458700" description="DsrE family protein" evidence="1">
    <location>
        <begin position="23"/>
        <end position="144"/>
    </location>
</feature>
<feature type="signal peptide" evidence="1">
    <location>
        <begin position="1"/>
        <end position="22"/>
    </location>
</feature>
<protein>
    <recommendedName>
        <fullName evidence="4">DsrE family protein</fullName>
    </recommendedName>
</protein>
<dbReference type="Proteomes" id="UP001556709">
    <property type="component" value="Unassembled WGS sequence"/>
</dbReference>
<dbReference type="InterPro" id="IPR027396">
    <property type="entry name" value="DsrEFH-like"/>
</dbReference>
<accession>A0ABV3TF74</accession>
<evidence type="ECO:0000313" key="2">
    <source>
        <dbReference type="EMBL" id="MEX0469885.1"/>
    </source>
</evidence>
<dbReference type="RefSeq" id="WP_367959630.1">
    <property type="nucleotide sequence ID" value="NZ_JBAKFK010000004.1"/>
</dbReference>
<comment type="caution">
    <text evidence="2">The sequence shown here is derived from an EMBL/GenBank/DDBJ whole genome shotgun (WGS) entry which is preliminary data.</text>
</comment>
<evidence type="ECO:0000256" key="1">
    <source>
        <dbReference type="SAM" id="SignalP"/>
    </source>
</evidence>
<evidence type="ECO:0008006" key="4">
    <source>
        <dbReference type="Google" id="ProtNLM"/>
    </source>
</evidence>
<keyword evidence="1" id="KW-0732">Signal</keyword>
<proteinExistence type="predicted"/>
<organism evidence="2 3">
    <name type="scientific">Spiribacter pallidus</name>
    <dbReference type="NCBI Taxonomy" id="1987936"/>
    <lineage>
        <taxon>Bacteria</taxon>
        <taxon>Pseudomonadati</taxon>
        <taxon>Pseudomonadota</taxon>
        <taxon>Gammaproteobacteria</taxon>
        <taxon>Chromatiales</taxon>
        <taxon>Ectothiorhodospiraceae</taxon>
        <taxon>Spiribacter</taxon>
    </lineage>
</organism>
<sequence length="144" mass="15131">MKMMKKAAFALLLMAGPGLALAQTDADMLTIITSDEEQTQAMALILTMQAQRADASPQVLLCDDAGELAVASEASDSEVLRGPDASPAQMVRRLVDHGVQVDVCAIFLPNSEYTDTDLIDGVGVAQPPAIGAIVADPAVRLFTF</sequence>
<keyword evidence="3" id="KW-1185">Reference proteome</keyword>
<evidence type="ECO:0000313" key="3">
    <source>
        <dbReference type="Proteomes" id="UP001556709"/>
    </source>
</evidence>
<dbReference type="EMBL" id="JBAKFM010000004">
    <property type="protein sequence ID" value="MEX0469885.1"/>
    <property type="molecule type" value="Genomic_DNA"/>
</dbReference>